<dbReference type="UniPathway" id="UPA00031">
    <property type="reaction ID" value="UER00012"/>
</dbReference>
<dbReference type="NCBIfam" id="NF002878">
    <property type="entry name" value="PRK03321.1"/>
    <property type="match status" value="1"/>
</dbReference>
<dbReference type="GO" id="GO:0030170">
    <property type="term" value="F:pyridoxal phosphate binding"/>
    <property type="evidence" value="ECO:0007669"/>
    <property type="project" value="InterPro"/>
</dbReference>
<evidence type="ECO:0000259" key="8">
    <source>
        <dbReference type="Pfam" id="PF00155"/>
    </source>
</evidence>
<evidence type="ECO:0000313" key="9">
    <source>
        <dbReference type="EMBL" id="SEC84616.1"/>
    </source>
</evidence>
<dbReference type="HAMAP" id="MF_01023">
    <property type="entry name" value="HisC_aminotrans_2"/>
    <property type="match status" value="1"/>
</dbReference>
<comment type="similarity">
    <text evidence="7">Belongs to the class-II pyridoxal-phosphate-dependent aminotransferase family. Histidinol-phosphate aminotransferase subfamily.</text>
</comment>
<keyword evidence="5 7" id="KW-0663">Pyridoxal phosphate</keyword>
<evidence type="ECO:0000256" key="1">
    <source>
        <dbReference type="ARBA" id="ARBA00001933"/>
    </source>
</evidence>
<comment type="cofactor">
    <cofactor evidence="1 7">
        <name>pyridoxal 5'-phosphate</name>
        <dbReference type="ChEBI" id="CHEBI:597326"/>
    </cofactor>
</comment>
<gene>
    <name evidence="7" type="primary">hisC</name>
    <name evidence="9" type="ORF">SAMN04489727_5313</name>
</gene>
<dbReference type="PANTHER" id="PTHR43643:SF3">
    <property type="entry name" value="HISTIDINOL-PHOSPHATE AMINOTRANSFERASE"/>
    <property type="match status" value="1"/>
</dbReference>
<evidence type="ECO:0000256" key="6">
    <source>
        <dbReference type="ARBA" id="ARBA00023194"/>
    </source>
</evidence>
<dbReference type="EMBL" id="FNSO01000004">
    <property type="protein sequence ID" value="SEC84616.1"/>
    <property type="molecule type" value="Genomic_DNA"/>
</dbReference>
<organism evidence="9 10">
    <name type="scientific">Amycolatopsis tolypomycina</name>
    <dbReference type="NCBI Taxonomy" id="208445"/>
    <lineage>
        <taxon>Bacteria</taxon>
        <taxon>Bacillati</taxon>
        <taxon>Actinomycetota</taxon>
        <taxon>Actinomycetes</taxon>
        <taxon>Pseudonocardiales</taxon>
        <taxon>Pseudonocardiaceae</taxon>
        <taxon>Amycolatopsis</taxon>
    </lineage>
</organism>
<keyword evidence="6" id="KW-0045">Antibiotic biosynthesis</keyword>
<dbReference type="Gene3D" id="3.90.1150.10">
    <property type="entry name" value="Aspartate Aminotransferase, domain 1"/>
    <property type="match status" value="1"/>
</dbReference>
<dbReference type="GO" id="GO:0017000">
    <property type="term" value="P:antibiotic biosynthetic process"/>
    <property type="evidence" value="ECO:0007669"/>
    <property type="project" value="UniProtKB-KW"/>
</dbReference>
<dbReference type="Gene3D" id="3.40.640.10">
    <property type="entry name" value="Type I PLP-dependent aspartate aminotransferase-like (Major domain)"/>
    <property type="match status" value="1"/>
</dbReference>
<dbReference type="OrthoDB" id="9809616at2"/>
<comment type="subunit">
    <text evidence="2 7">Homodimer.</text>
</comment>
<dbReference type="InterPro" id="IPR004839">
    <property type="entry name" value="Aminotransferase_I/II_large"/>
</dbReference>
<dbReference type="InterPro" id="IPR005861">
    <property type="entry name" value="HisP_aminotrans"/>
</dbReference>
<dbReference type="PANTHER" id="PTHR43643">
    <property type="entry name" value="HISTIDINOL-PHOSPHATE AMINOTRANSFERASE 2"/>
    <property type="match status" value="1"/>
</dbReference>
<feature type="modified residue" description="N6-(pyridoxal phosphate)lysine" evidence="7">
    <location>
        <position position="217"/>
    </location>
</feature>
<keyword evidence="10" id="KW-1185">Reference proteome</keyword>
<dbReference type="InterPro" id="IPR001917">
    <property type="entry name" value="Aminotrans_II_pyridoxalP_BS"/>
</dbReference>
<keyword evidence="3 7" id="KW-0032">Aminotransferase</keyword>
<proteinExistence type="inferred from homology"/>
<evidence type="ECO:0000313" key="10">
    <source>
        <dbReference type="Proteomes" id="UP000199622"/>
    </source>
</evidence>
<reference evidence="10" key="1">
    <citation type="submission" date="2016-10" db="EMBL/GenBank/DDBJ databases">
        <authorList>
            <person name="Varghese N."/>
            <person name="Submissions S."/>
        </authorList>
    </citation>
    <scope>NUCLEOTIDE SEQUENCE [LARGE SCALE GENOMIC DNA]</scope>
    <source>
        <strain evidence="10">DSM 44544</strain>
    </source>
</reference>
<dbReference type="EC" id="2.6.1.9" evidence="7"/>
<evidence type="ECO:0000256" key="3">
    <source>
        <dbReference type="ARBA" id="ARBA00022576"/>
    </source>
</evidence>
<dbReference type="InterPro" id="IPR050106">
    <property type="entry name" value="HistidinolP_aminotransfase"/>
</dbReference>
<accession>A0A1H4VU75</accession>
<dbReference type="SUPFAM" id="SSF53383">
    <property type="entry name" value="PLP-dependent transferases"/>
    <property type="match status" value="1"/>
</dbReference>
<comment type="pathway">
    <text evidence="7">Amino-acid biosynthesis; L-histidine biosynthesis; L-histidine from 5-phospho-alpha-D-ribose 1-diphosphate: step 7/9.</text>
</comment>
<dbReference type="Pfam" id="PF00155">
    <property type="entry name" value="Aminotran_1_2"/>
    <property type="match status" value="1"/>
</dbReference>
<evidence type="ECO:0000256" key="7">
    <source>
        <dbReference type="HAMAP-Rule" id="MF_01023"/>
    </source>
</evidence>
<name>A0A1H4VU75_9PSEU</name>
<dbReference type="CDD" id="cd00609">
    <property type="entry name" value="AAT_like"/>
    <property type="match status" value="1"/>
</dbReference>
<keyword evidence="7" id="KW-0368">Histidine biosynthesis</keyword>
<sequence>MTPVPRTVLDEVPLYVPKPPVARADGVSHRLFLNENPYPPLPSVLAEISRAALTAHHYPEIMPGELVAALAARLGVPESDVVTGPGSVGIYQQVAQAMLEPGDEVVYAWPSFEAFPIVARIAGARPVPVPLRDGVHDLAAMAERVTPRTRAVFLCDPNNPTGTSVGARGLSAFLTAVPESVLVVLDEAYREFSTSAVDGVELYRRHPNVVVLRTFSKAYGLAGLRVGYGVAQPVLSAALRKCAVPCGVSGIGVRAALASLAAEPELAKRVAIVKAAREGLRAALRERQVPAPPTDTNFLWLPLGSRADEVADLLERAGLLSRRYPGEGIRLTVGTPEANAAVVAALEKAFAAA</sequence>
<protein>
    <recommendedName>
        <fullName evidence="7">Histidinol-phosphate aminotransferase</fullName>
        <ecNumber evidence="7">2.6.1.9</ecNumber>
    </recommendedName>
    <alternativeName>
        <fullName evidence="7">Imidazole acetol-phosphate transaminase</fullName>
    </alternativeName>
</protein>
<dbReference type="GO" id="GO:0004400">
    <property type="term" value="F:histidinol-phosphate transaminase activity"/>
    <property type="evidence" value="ECO:0007669"/>
    <property type="project" value="UniProtKB-UniRule"/>
</dbReference>
<feature type="domain" description="Aminotransferase class I/classII large" evidence="8">
    <location>
        <begin position="34"/>
        <end position="345"/>
    </location>
</feature>
<evidence type="ECO:0000256" key="2">
    <source>
        <dbReference type="ARBA" id="ARBA00011738"/>
    </source>
</evidence>
<dbReference type="InterPro" id="IPR015422">
    <property type="entry name" value="PyrdxlP-dep_Trfase_small"/>
</dbReference>
<dbReference type="PROSITE" id="PS00599">
    <property type="entry name" value="AA_TRANSFER_CLASS_2"/>
    <property type="match status" value="1"/>
</dbReference>
<keyword evidence="4 7" id="KW-0808">Transferase</keyword>
<evidence type="ECO:0000256" key="4">
    <source>
        <dbReference type="ARBA" id="ARBA00022679"/>
    </source>
</evidence>
<dbReference type="RefSeq" id="WP_091311968.1">
    <property type="nucleotide sequence ID" value="NZ_FNSO01000004.1"/>
</dbReference>
<evidence type="ECO:0000256" key="5">
    <source>
        <dbReference type="ARBA" id="ARBA00022898"/>
    </source>
</evidence>
<dbReference type="AlphaFoldDB" id="A0A1H4VU75"/>
<keyword evidence="7" id="KW-0028">Amino-acid biosynthesis</keyword>
<dbReference type="InterPro" id="IPR024892">
    <property type="entry name" value="ArAT"/>
</dbReference>
<dbReference type="InterPro" id="IPR015421">
    <property type="entry name" value="PyrdxlP-dep_Trfase_major"/>
</dbReference>
<dbReference type="STRING" id="208445.SAMN04489727_5313"/>
<comment type="catalytic activity">
    <reaction evidence="7">
        <text>L-histidinol phosphate + 2-oxoglutarate = 3-(imidazol-4-yl)-2-oxopropyl phosphate + L-glutamate</text>
        <dbReference type="Rhea" id="RHEA:23744"/>
        <dbReference type="ChEBI" id="CHEBI:16810"/>
        <dbReference type="ChEBI" id="CHEBI:29985"/>
        <dbReference type="ChEBI" id="CHEBI:57766"/>
        <dbReference type="ChEBI" id="CHEBI:57980"/>
        <dbReference type="EC" id="2.6.1.9"/>
    </reaction>
</comment>
<dbReference type="GO" id="GO:0000105">
    <property type="term" value="P:L-histidine biosynthetic process"/>
    <property type="evidence" value="ECO:0007669"/>
    <property type="project" value="UniProtKB-UniRule"/>
</dbReference>
<dbReference type="Proteomes" id="UP000199622">
    <property type="component" value="Unassembled WGS sequence"/>
</dbReference>
<dbReference type="InterPro" id="IPR015424">
    <property type="entry name" value="PyrdxlP-dep_Trfase"/>
</dbReference>